<dbReference type="Gene3D" id="2.40.170.20">
    <property type="entry name" value="TonB-dependent receptor, beta-barrel domain"/>
    <property type="match status" value="1"/>
</dbReference>
<evidence type="ECO:0000256" key="1">
    <source>
        <dbReference type="ARBA" id="ARBA00004571"/>
    </source>
</evidence>
<dbReference type="GO" id="GO:0006826">
    <property type="term" value="P:iron ion transport"/>
    <property type="evidence" value="ECO:0007669"/>
    <property type="project" value="UniProtKB-KW"/>
</dbReference>
<dbReference type="CDD" id="cd01347">
    <property type="entry name" value="ligand_gated_channel"/>
    <property type="match status" value="1"/>
</dbReference>
<dbReference type="EMBL" id="JAAMOW010000001">
    <property type="protein sequence ID" value="NGY03294.1"/>
    <property type="molecule type" value="Genomic_DNA"/>
</dbReference>
<keyword evidence="17" id="KW-0675">Receptor</keyword>
<dbReference type="InterPro" id="IPR036942">
    <property type="entry name" value="Beta-barrel_TonB_sf"/>
</dbReference>
<dbReference type="AlphaFoldDB" id="A0A6M2BLJ1"/>
<evidence type="ECO:0000256" key="8">
    <source>
        <dbReference type="ARBA" id="ARBA00023077"/>
    </source>
</evidence>
<evidence type="ECO:0000256" key="4">
    <source>
        <dbReference type="ARBA" id="ARBA00022496"/>
    </source>
</evidence>
<keyword evidence="7" id="KW-0406">Ion transport</keyword>
<evidence type="ECO:0000256" key="9">
    <source>
        <dbReference type="ARBA" id="ARBA00023136"/>
    </source>
</evidence>
<keyword evidence="5 11" id="KW-0812">Transmembrane</keyword>
<name>A0A6M2BLJ1_9GAMM</name>
<evidence type="ECO:0000256" key="5">
    <source>
        <dbReference type="ARBA" id="ARBA00022692"/>
    </source>
</evidence>
<evidence type="ECO:0000256" key="2">
    <source>
        <dbReference type="ARBA" id="ARBA00022448"/>
    </source>
</evidence>
<keyword evidence="10 11" id="KW-0998">Cell outer membrane</keyword>
<keyword evidence="14" id="KW-0732">Signal</keyword>
<comment type="subcellular location">
    <subcellularLocation>
        <location evidence="1 11">Cell outer membrane</location>
        <topology evidence="1 11">Multi-pass membrane protein</topology>
    </subcellularLocation>
</comment>
<dbReference type="GO" id="GO:0009279">
    <property type="term" value="C:cell outer membrane"/>
    <property type="evidence" value="ECO:0007669"/>
    <property type="project" value="UniProtKB-SubCell"/>
</dbReference>
<evidence type="ECO:0000256" key="13">
    <source>
        <dbReference type="SAM" id="MobiDB-lite"/>
    </source>
</evidence>
<proteinExistence type="inferred from homology"/>
<keyword evidence="4" id="KW-0410">Iron transport</keyword>
<keyword evidence="9 11" id="KW-0472">Membrane</keyword>
<evidence type="ECO:0000256" key="7">
    <source>
        <dbReference type="ARBA" id="ARBA00023065"/>
    </source>
</evidence>
<dbReference type="PROSITE" id="PS52016">
    <property type="entry name" value="TONB_DEPENDENT_REC_3"/>
    <property type="match status" value="1"/>
</dbReference>
<sequence length="809" mass="86912">MMKSHRFAGSSLLLVAVMLSSVAWAQDAAPAPVAEQGPQPGPATADDGGAAASTGAASTAAAPTAPDANLDVIAVPSAQTVTTPATEEPATNDAQIAEVVVTATKRAQPVREIPATIAVLSGEKLEREGVQNIEQIVAMVPGVNLTDEGTGGTPKRVTIRGISAGTGTNLTTGTLIGDIPFSDPFAPKVQLDPNPFDIATVEVLKGPQGTLFGGTGLNGMIRYVPEAPELDRFHVKYYTQFASYPGNGDSGWNYGAMINVPFADNTAALRLVGFHRDQPGYVDDTYNDRRDVNSALQYGLRGILAWQPDERWKISLMGAMQRTDDYDLSYADNPDGRLEHGNSPRPSPGESRYVLGNLAIERDFDWGDVISQTSYVQKNFNIFLEASRAVGGQLPLLSGADDNHSKSVIQELRAVSAPDDGPWKWLAGAFYYDMNLYDCAEAGAAQDLPTLPVPEILNGLLANPCPGNAGKLSGQLDIAQLLGDLELQEQALFGELTREFGEHWEATLGARAYRIRTTGTVSFAGLIYALQNNLMAGEHSGDASENGISPKASIVYHPSKDLRFYFTASRGFRFGGPQLASSTPTTKIPETYKSDSLWNYELGVRSDWFRHALIADASIYLLDWKNAQVYQMTSPPVSIGYLDNVGGARGKGAEVSLSYLPPFLDGLSLDVAASWNRTRTTAAFTAGDGTVVPVGSPWPLAPRWQTSTTLAYVQPVLSWQLGASVRHTYLGDACNTITCTARVFGYQTWDVNLFATPDEGSYWPQLSVTLANLTDKRGFSNITTNPAPAGDTYDYIAPRSLVLRLSGNF</sequence>
<organism evidence="17 18">
    <name type="scientific">Solimonas terrae</name>
    <dbReference type="NCBI Taxonomy" id="1396819"/>
    <lineage>
        <taxon>Bacteria</taxon>
        <taxon>Pseudomonadati</taxon>
        <taxon>Pseudomonadota</taxon>
        <taxon>Gammaproteobacteria</taxon>
        <taxon>Nevskiales</taxon>
        <taxon>Nevskiaceae</taxon>
        <taxon>Solimonas</taxon>
    </lineage>
</organism>
<feature type="chain" id="PRO_5026728996" evidence="14">
    <location>
        <begin position="26"/>
        <end position="809"/>
    </location>
</feature>
<dbReference type="PANTHER" id="PTHR32552">
    <property type="entry name" value="FERRICHROME IRON RECEPTOR-RELATED"/>
    <property type="match status" value="1"/>
</dbReference>
<evidence type="ECO:0000256" key="12">
    <source>
        <dbReference type="RuleBase" id="RU003357"/>
    </source>
</evidence>
<dbReference type="InterPro" id="IPR039426">
    <property type="entry name" value="TonB-dep_rcpt-like"/>
</dbReference>
<evidence type="ECO:0000259" key="15">
    <source>
        <dbReference type="Pfam" id="PF00593"/>
    </source>
</evidence>
<accession>A0A6M2BLJ1</accession>
<comment type="caution">
    <text evidence="17">The sequence shown here is derived from an EMBL/GenBank/DDBJ whole genome shotgun (WGS) entry which is preliminary data.</text>
</comment>
<evidence type="ECO:0000259" key="16">
    <source>
        <dbReference type="Pfam" id="PF07715"/>
    </source>
</evidence>
<dbReference type="Pfam" id="PF00593">
    <property type="entry name" value="TonB_dep_Rec_b-barrel"/>
    <property type="match status" value="1"/>
</dbReference>
<feature type="compositionally biased region" description="Low complexity" evidence="13">
    <location>
        <begin position="42"/>
        <end position="63"/>
    </location>
</feature>
<keyword evidence="6" id="KW-0408">Iron</keyword>
<keyword evidence="18" id="KW-1185">Reference proteome</keyword>
<evidence type="ECO:0000313" key="18">
    <source>
        <dbReference type="Proteomes" id="UP000472676"/>
    </source>
</evidence>
<evidence type="ECO:0000256" key="3">
    <source>
        <dbReference type="ARBA" id="ARBA00022452"/>
    </source>
</evidence>
<evidence type="ECO:0000256" key="10">
    <source>
        <dbReference type="ARBA" id="ARBA00023237"/>
    </source>
</evidence>
<dbReference type="SUPFAM" id="SSF56935">
    <property type="entry name" value="Porins"/>
    <property type="match status" value="1"/>
</dbReference>
<evidence type="ECO:0000313" key="17">
    <source>
        <dbReference type="EMBL" id="NGY03294.1"/>
    </source>
</evidence>
<keyword evidence="8 12" id="KW-0798">TonB box</keyword>
<evidence type="ECO:0000256" key="11">
    <source>
        <dbReference type="PROSITE-ProRule" id="PRU01360"/>
    </source>
</evidence>
<dbReference type="Proteomes" id="UP000472676">
    <property type="component" value="Unassembled WGS sequence"/>
</dbReference>
<dbReference type="Pfam" id="PF07715">
    <property type="entry name" value="Plug"/>
    <property type="match status" value="1"/>
</dbReference>
<comment type="similarity">
    <text evidence="11 12">Belongs to the TonB-dependent receptor family.</text>
</comment>
<keyword evidence="2 11" id="KW-0813">Transport</keyword>
<evidence type="ECO:0000256" key="6">
    <source>
        <dbReference type="ARBA" id="ARBA00023004"/>
    </source>
</evidence>
<reference evidence="17 18" key="1">
    <citation type="journal article" date="2014" name="Int. J. Syst. Evol. Microbiol.">
        <title>Solimonas terrae sp. nov., isolated from soil.</title>
        <authorList>
            <person name="Kim S.J."/>
            <person name="Moon J.Y."/>
            <person name="Weon H.Y."/>
            <person name="Ahn J.H."/>
            <person name="Chen W.M."/>
            <person name="Kwon S.W."/>
        </authorList>
    </citation>
    <scope>NUCLEOTIDE SEQUENCE [LARGE SCALE GENOMIC DNA]</scope>
    <source>
        <strain evidence="17 18">KIS83-12</strain>
    </source>
</reference>
<feature type="signal peptide" evidence="14">
    <location>
        <begin position="1"/>
        <end position="25"/>
    </location>
</feature>
<dbReference type="PANTHER" id="PTHR32552:SF81">
    <property type="entry name" value="TONB-DEPENDENT OUTER MEMBRANE RECEPTOR"/>
    <property type="match status" value="1"/>
</dbReference>
<keyword evidence="3 11" id="KW-1134">Transmembrane beta strand</keyword>
<feature type="region of interest" description="Disordered" evidence="13">
    <location>
        <begin position="31"/>
        <end position="63"/>
    </location>
</feature>
<feature type="domain" description="TonB-dependent receptor-like beta-barrel" evidence="15">
    <location>
        <begin position="241"/>
        <end position="773"/>
    </location>
</feature>
<dbReference type="InterPro" id="IPR000531">
    <property type="entry name" value="Beta-barrel_TonB"/>
</dbReference>
<feature type="region of interest" description="Disordered" evidence="13">
    <location>
        <begin position="328"/>
        <end position="350"/>
    </location>
</feature>
<evidence type="ECO:0000256" key="14">
    <source>
        <dbReference type="SAM" id="SignalP"/>
    </source>
</evidence>
<dbReference type="InterPro" id="IPR012910">
    <property type="entry name" value="Plug_dom"/>
</dbReference>
<feature type="domain" description="TonB-dependent receptor plug" evidence="16">
    <location>
        <begin position="110"/>
        <end position="219"/>
    </location>
</feature>
<protein>
    <submittedName>
        <fullName evidence="17">TonB-dependent receptor</fullName>
    </submittedName>
</protein>
<gene>
    <name evidence="17" type="ORF">G7Y85_00805</name>
</gene>